<dbReference type="Proteomes" id="UP001558613">
    <property type="component" value="Unassembled WGS sequence"/>
</dbReference>
<sequence>MQNPHEAVSKRSRGGQWESRVRLRLDMTFLSQASVFLPVSPARSTAPNGLLITTSRAAAELREKLNQTADTVNNLDTLPCKPHPQIRGCSRQTQG</sequence>
<feature type="region of interest" description="Disordered" evidence="1">
    <location>
        <begin position="76"/>
        <end position="95"/>
    </location>
</feature>
<evidence type="ECO:0000256" key="1">
    <source>
        <dbReference type="SAM" id="MobiDB-lite"/>
    </source>
</evidence>
<accession>A0ABR3M0Y5</accession>
<reference evidence="2 3" key="1">
    <citation type="submission" date="2023-09" db="EMBL/GenBank/DDBJ databases">
        <authorList>
            <person name="Wang M."/>
        </authorList>
    </citation>
    <scope>NUCLEOTIDE SEQUENCE [LARGE SCALE GENOMIC DNA]</scope>
    <source>
        <strain evidence="2">GT-2023</strain>
        <tissue evidence="2">Liver</tissue>
    </source>
</reference>
<protein>
    <submittedName>
        <fullName evidence="2">Uncharacterized protein</fullName>
    </submittedName>
</protein>
<evidence type="ECO:0000313" key="3">
    <source>
        <dbReference type="Proteomes" id="UP001558613"/>
    </source>
</evidence>
<dbReference type="EMBL" id="JAYMGO010000016">
    <property type="protein sequence ID" value="KAL1258787.1"/>
    <property type="molecule type" value="Genomic_DNA"/>
</dbReference>
<keyword evidence="3" id="KW-1185">Reference proteome</keyword>
<comment type="caution">
    <text evidence="2">The sequence shown here is derived from an EMBL/GenBank/DDBJ whole genome shotgun (WGS) entry which is preliminary data.</text>
</comment>
<organism evidence="2 3">
    <name type="scientific">Cirrhinus molitorella</name>
    <name type="common">mud carp</name>
    <dbReference type="NCBI Taxonomy" id="172907"/>
    <lineage>
        <taxon>Eukaryota</taxon>
        <taxon>Metazoa</taxon>
        <taxon>Chordata</taxon>
        <taxon>Craniata</taxon>
        <taxon>Vertebrata</taxon>
        <taxon>Euteleostomi</taxon>
        <taxon>Actinopterygii</taxon>
        <taxon>Neopterygii</taxon>
        <taxon>Teleostei</taxon>
        <taxon>Ostariophysi</taxon>
        <taxon>Cypriniformes</taxon>
        <taxon>Cyprinidae</taxon>
        <taxon>Labeoninae</taxon>
        <taxon>Labeonini</taxon>
        <taxon>Cirrhinus</taxon>
    </lineage>
</organism>
<name>A0ABR3M0Y5_9TELE</name>
<evidence type="ECO:0000313" key="2">
    <source>
        <dbReference type="EMBL" id="KAL1258787.1"/>
    </source>
</evidence>
<gene>
    <name evidence="2" type="ORF">QQF64_009364</name>
</gene>
<proteinExistence type="predicted"/>